<proteinExistence type="predicted"/>
<dbReference type="EMBL" id="BARS01034669">
    <property type="protein sequence ID" value="GAG24897.1"/>
    <property type="molecule type" value="Genomic_DNA"/>
</dbReference>
<name>X0WNV0_9ZZZZ</name>
<accession>X0WNV0</accession>
<gene>
    <name evidence="1" type="ORF">S01H1_53536</name>
</gene>
<comment type="caution">
    <text evidence="1">The sequence shown here is derived from an EMBL/GenBank/DDBJ whole genome shotgun (WGS) entry which is preliminary data.</text>
</comment>
<dbReference type="AlphaFoldDB" id="X0WNV0"/>
<sequence length="259" mass="29823">APSVLFNFPHINVTPLRPGVEAFAYVMEAVDNRLVYQQHLGDECNDILVDIGTCGTGCMVLGYDSQYGYSMKTSGAKEVGETFSQYSKKMVKLEYESTVRRGMPWALRTLPDNFLVPWGTSRFSETPWYAFRTSRPIRDVRADEKYIPSARKRVQPSLYGSKINPVVDRSDKGTLPDELQPVYMWQIHDQRSKKTYLLADGCDEFLRIEHDDLQTVLGLPAETISFIKDPVWFWGIPELKYFSGHQSEINEVIEQRRMF</sequence>
<protein>
    <submittedName>
        <fullName evidence="1">Uncharacterized protein</fullName>
    </submittedName>
</protein>
<organism evidence="1">
    <name type="scientific">marine sediment metagenome</name>
    <dbReference type="NCBI Taxonomy" id="412755"/>
    <lineage>
        <taxon>unclassified sequences</taxon>
        <taxon>metagenomes</taxon>
        <taxon>ecological metagenomes</taxon>
    </lineage>
</organism>
<reference evidence="1" key="1">
    <citation type="journal article" date="2014" name="Front. Microbiol.">
        <title>High frequency of phylogenetically diverse reductive dehalogenase-homologous genes in deep subseafloor sedimentary metagenomes.</title>
        <authorList>
            <person name="Kawai M."/>
            <person name="Futagami T."/>
            <person name="Toyoda A."/>
            <person name="Takaki Y."/>
            <person name="Nishi S."/>
            <person name="Hori S."/>
            <person name="Arai W."/>
            <person name="Tsubouchi T."/>
            <person name="Morono Y."/>
            <person name="Uchiyama I."/>
            <person name="Ito T."/>
            <person name="Fujiyama A."/>
            <person name="Inagaki F."/>
            <person name="Takami H."/>
        </authorList>
    </citation>
    <scope>NUCLEOTIDE SEQUENCE</scope>
    <source>
        <strain evidence="1">Expedition CK06-06</strain>
    </source>
</reference>
<evidence type="ECO:0000313" key="1">
    <source>
        <dbReference type="EMBL" id="GAG24897.1"/>
    </source>
</evidence>
<feature type="non-terminal residue" evidence="1">
    <location>
        <position position="1"/>
    </location>
</feature>
<feature type="non-terminal residue" evidence="1">
    <location>
        <position position="259"/>
    </location>
</feature>